<comment type="caution">
    <text evidence="1">The sequence shown here is derived from an EMBL/GenBank/DDBJ whole genome shotgun (WGS) entry which is preliminary data.</text>
</comment>
<gene>
    <name evidence="1" type="ORF">DENIS_3748</name>
</gene>
<sequence length="137" mass="16064">MIHVSRKEMEKSFKKHRHIWNSSKNKGPSYSHKMVLFYAVECGLKSLFMTKFRVVKTDRTGVTGKSVSDFGHNLNPLLKQLRLERYRLPQVKDESGTQISPENVHQAWRYGRTLDSKKEEKFICRLKKILAELDAKI</sequence>
<proteinExistence type="predicted"/>
<accession>A0A401G0N2</accession>
<dbReference type="Proteomes" id="UP000288096">
    <property type="component" value="Unassembled WGS sequence"/>
</dbReference>
<evidence type="ECO:0008006" key="3">
    <source>
        <dbReference type="Google" id="ProtNLM"/>
    </source>
</evidence>
<reference evidence="2" key="2">
    <citation type="submission" date="2019-01" db="EMBL/GenBank/DDBJ databases">
        <title>Genome sequence of Desulfonema ishimotonii strain Tokyo 01.</title>
        <authorList>
            <person name="Fukui M."/>
        </authorList>
    </citation>
    <scope>NUCLEOTIDE SEQUENCE [LARGE SCALE GENOMIC DNA]</scope>
    <source>
        <strain evidence="2">Tokyo 01</strain>
    </source>
</reference>
<reference evidence="2" key="1">
    <citation type="submission" date="2017-11" db="EMBL/GenBank/DDBJ databases">
        <authorList>
            <person name="Watanabe M."/>
            <person name="Kojima H."/>
        </authorList>
    </citation>
    <scope>NUCLEOTIDE SEQUENCE [LARGE SCALE GENOMIC DNA]</scope>
    <source>
        <strain evidence="2">Tokyo 01</strain>
    </source>
</reference>
<evidence type="ECO:0000313" key="1">
    <source>
        <dbReference type="EMBL" id="GBC62771.1"/>
    </source>
</evidence>
<dbReference type="AlphaFoldDB" id="A0A401G0N2"/>
<dbReference type="RefSeq" id="WP_124329922.1">
    <property type="nucleotide sequence ID" value="NZ_BEXT01000001.1"/>
</dbReference>
<dbReference type="EMBL" id="BEXT01000001">
    <property type="protein sequence ID" value="GBC62771.1"/>
    <property type="molecule type" value="Genomic_DNA"/>
</dbReference>
<organism evidence="1 2">
    <name type="scientific">Desulfonema ishimotonii</name>
    <dbReference type="NCBI Taxonomy" id="45657"/>
    <lineage>
        <taxon>Bacteria</taxon>
        <taxon>Pseudomonadati</taxon>
        <taxon>Thermodesulfobacteriota</taxon>
        <taxon>Desulfobacteria</taxon>
        <taxon>Desulfobacterales</taxon>
        <taxon>Desulfococcaceae</taxon>
        <taxon>Desulfonema</taxon>
    </lineage>
</organism>
<dbReference type="OrthoDB" id="5420191at2"/>
<protein>
    <recommendedName>
        <fullName evidence="3">HEPN domain-containing protein</fullName>
    </recommendedName>
</protein>
<evidence type="ECO:0000313" key="2">
    <source>
        <dbReference type="Proteomes" id="UP000288096"/>
    </source>
</evidence>
<keyword evidence="2" id="KW-1185">Reference proteome</keyword>
<name>A0A401G0N2_9BACT</name>